<name>A0A4P7CSY9_9BURK</name>
<dbReference type="AlphaFoldDB" id="A0A4P7CSY9"/>
<dbReference type="GO" id="GO:0004222">
    <property type="term" value="F:metalloendopeptidase activity"/>
    <property type="evidence" value="ECO:0007669"/>
    <property type="project" value="InterPro"/>
</dbReference>
<dbReference type="EMBL" id="CP038148">
    <property type="protein sequence ID" value="QBQ98227.1"/>
    <property type="molecule type" value="Genomic_DNA"/>
</dbReference>
<dbReference type="KEGG" id="ppai:E1956_14300"/>
<dbReference type="RefSeq" id="WP_134749850.1">
    <property type="nucleotide sequence ID" value="NZ_CP038148.1"/>
</dbReference>
<keyword evidence="3" id="KW-1185">Reference proteome</keyword>
<dbReference type="Proteomes" id="UP000295727">
    <property type="component" value="Chromosome 1"/>
</dbReference>
<dbReference type="Pfam" id="PF14521">
    <property type="entry name" value="Aspzincin_M35"/>
    <property type="match status" value="1"/>
</dbReference>
<evidence type="ECO:0000313" key="2">
    <source>
        <dbReference type="EMBL" id="QBQ98227.1"/>
    </source>
</evidence>
<sequence>MSDFGNGNKYGFDANDDGEWFEVHSTAVTNTTPGSMVQVTVNTERICPNMTNKEFRAMVLSKRNQAVRLVETRLKDLMRWSSADKARVQQWFGRNDEGTRVKLSNGLTAIVGVLNSLTGFNFTRWDSERYTHIGCVPNPNKSGVVASVCAPDTATHTIAINPDFCTMRDFSWNKDSVVSTLIHEASHFSDTMATKDWRYFMDKCLTLGAENPDQAINNADSIAGYVIYAD</sequence>
<protein>
    <recommendedName>
        <fullName evidence="1">Lysine-specific metallo-endopeptidase domain-containing protein</fullName>
    </recommendedName>
</protein>
<dbReference type="InterPro" id="IPR029463">
    <property type="entry name" value="Lys_MEP"/>
</dbReference>
<evidence type="ECO:0000259" key="1">
    <source>
        <dbReference type="SMART" id="SM01351"/>
    </source>
</evidence>
<evidence type="ECO:0000313" key="3">
    <source>
        <dbReference type="Proteomes" id="UP000295727"/>
    </source>
</evidence>
<dbReference type="SMART" id="SM01351">
    <property type="entry name" value="Aspzincin_M35"/>
    <property type="match status" value="1"/>
</dbReference>
<dbReference type="OrthoDB" id="8841651at2"/>
<dbReference type="InterPro" id="IPR024079">
    <property type="entry name" value="MetalloPept_cat_dom_sf"/>
</dbReference>
<dbReference type="InterPro" id="IPR034108">
    <property type="entry name" value="Pept_M35-like_proteobacteria"/>
</dbReference>
<dbReference type="CDD" id="cd11007">
    <property type="entry name" value="M35_like_1"/>
    <property type="match status" value="1"/>
</dbReference>
<accession>A0A4P7CSY9</accession>
<proteinExistence type="predicted"/>
<gene>
    <name evidence="2" type="ORF">E1956_14300</name>
</gene>
<dbReference type="SUPFAM" id="SSF55486">
    <property type="entry name" value="Metalloproteases ('zincins'), catalytic domain"/>
    <property type="match status" value="1"/>
</dbReference>
<dbReference type="Gene3D" id="3.40.390.10">
    <property type="entry name" value="Collagenase (Catalytic Domain)"/>
    <property type="match status" value="1"/>
</dbReference>
<feature type="domain" description="Lysine-specific metallo-endopeptidase" evidence="1">
    <location>
        <begin position="75"/>
        <end position="227"/>
    </location>
</feature>
<reference evidence="2 3" key="1">
    <citation type="submission" date="2019-03" db="EMBL/GenBank/DDBJ databases">
        <title>Paraburkholderia sp. 7MH5, isolated from subtropical forest soil.</title>
        <authorList>
            <person name="Gao Z.-H."/>
            <person name="Qiu L.-H."/>
        </authorList>
    </citation>
    <scope>NUCLEOTIDE SEQUENCE [LARGE SCALE GENOMIC DNA]</scope>
    <source>
        <strain evidence="2 3">7MH5</strain>
    </source>
</reference>
<organism evidence="2 3">
    <name type="scientific">Paraburkholderia pallida</name>
    <dbReference type="NCBI Taxonomy" id="2547399"/>
    <lineage>
        <taxon>Bacteria</taxon>
        <taxon>Pseudomonadati</taxon>
        <taxon>Pseudomonadota</taxon>
        <taxon>Betaproteobacteria</taxon>
        <taxon>Burkholderiales</taxon>
        <taxon>Burkholderiaceae</taxon>
        <taxon>Paraburkholderia</taxon>
    </lineage>
</organism>